<dbReference type="EMBL" id="CM023470">
    <property type="protein sequence ID" value="KAH7979959.1"/>
    <property type="molecule type" value="Genomic_DNA"/>
</dbReference>
<accession>A0ACB8E046</accession>
<reference evidence="1" key="1">
    <citation type="submission" date="2020-05" db="EMBL/GenBank/DDBJ databases">
        <title>Large-scale comparative analyses of tick genomes elucidate their genetic diversity and vector capacities.</title>
        <authorList>
            <person name="Jia N."/>
            <person name="Wang J."/>
            <person name="Shi W."/>
            <person name="Du L."/>
            <person name="Sun Y."/>
            <person name="Zhan W."/>
            <person name="Jiang J."/>
            <person name="Wang Q."/>
            <person name="Zhang B."/>
            <person name="Ji P."/>
            <person name="Sakyi L.B."/>
            <person name="Cui X."/>
            <person name="Yuan T."/>
            <person name="Jiang B."/>
            <person name="Yang W."/>
            <person name="Lam T.T.-Y."/>
            <person name="Chang Q."/>
            <person name="Ding S."/>
            <person name="Wang X."/>
            <person name="Zhu J."/>
            <person name="Ruan X."/>
            <person name="Zhao L."/>
            <person name="Wei J."/>
            <person name="Que T."/>
            <person name="Du C."/>
            <person name="Cheng J."/>
            <person name="Dai P."/>
            <person name="Han X."/>
            <person name="Huang E."/>
            <person name="Gao Y."/>
            <person name="Liu J."/>
            <person name="Shao H."/>
            <person name="Ye R."/>
            <person name="Li L."/>
            <person name="Wei W."/>
            <person name="Wang X."/>
            <person name="Wang C."/>
            <person name="Yang T."/>
            <person name="Huo Q."/>
            <person name="Li W."/>
            <person name="Guo W."/>
            <person name="Chen H."/>
            <person name="Zhou L."/>
            <person name="Ni X."/>
            <person name="Tian J."/>
            <person name="Zhou Y."/>
            <person name="Sheng Y."/>
            <person name="Liu T."/>
            <person name="Pan Y."/>
            <person name="Xia L."/>
            <person name="Li J."/>
            <person name="Zhao F."/>
            <person name="Cao W."/>
        </authorList>
    </citation>
    <scope>NUCLEOTIDE SEQUENCE</scope>
    <source>
        <strain evidence="1">Dsil-2018</strain>
    </source>
</reference>
<evidence type="ECO:0000313" key="1">
    <source>
        <dbReference type="EMBL" id="KAH7979959.1"/>
    </source>
</evidence>
<organism evidence="1 2">
    <name type="scientific">Dermacentor silvarum</name>
    <name type="common">Tick</name>
    <dbReference type="NCBI Taxonomy" id="543639"/>
    <lineage>
        <taxon>Eukaryota</taxon>
        <taxon>Metazoa</taxon>
        <taxon>Ecdysozoa</taxon>
        <taxon>Arthropoda</taxon>
        <taxon>Chelicerata</taxon>
        <taxon>Arachnida</taxon>
        <taxon>Acari</taxon>
        <taxon>Parasitiformes</taxon>
        <taxon>Ixodida</taxon>
        <taxon>Ixodoidea</taxon>
        <taxon>Ixodidae</taxon>
        <taxon>Rhipicephalinae</taxon>
        <taxon>Dermacentor</taxon>
    </lineage>
</organism>
<name>A0ACB8E046_DERSI</name>
<dbReference type="Proteomes" id="UP000821865">
    <property type="component" value="Chromosome 1"/>
</dbReference>
<evidence type="ECO:0000313" key="2">
    <source>
        <dbReference type="Proteomes" id="UP000821865"/>
    </source>
</evidence>
<gene>
    <name evidence="1" type="ORF">HPB49_012195</name>
</gene>
<sequence>MILSCLVKEGGGIIFVESSPSPSRVLIRPDLQRRACVRGSSHEPSECPLVHWSDWTLQQPLGSSHSERRASRRRRLTGRSWASATASTPSRRTGLSECRTGARAWLTFLKTSLGGSFRTFMVAAVTPPKLSYMETYNTMKYAECVMEIELQAKKTMLNVNVHMYSALAEEYKQDVEAIQRDRQWRQWSSET</sequence>
<comment type="caution">
    <text evidence="1">The sequence shown here is derived from an EMBL/GenBank/DDBJ whole genome shotgun (WGS) entry which is preliminary data.</text>
</comment>
<proteinExistence type="predicted"/>
<protein>
    <submittedName>
        <fullName evidence="1">Uncharacterized protein</fullName>
    </submittedName>
</protein>
<keyword evidence="2" id="KW-1185">Reference proteome</keyword>